<dbReference type="Proteomes" id="UP001189429">
    <property type="component" value="Unassembled WGS sequence"/>
</dbReference>
<feature type="non-terminal residue" evidence="3">
    <location>
        <position position="1"/>
    </location>
</feature>
<name>A0ABN9RKD8_9DINO</name>
<evidence type="ECO:0000256" key="1">
    <source>
        <dbReference type="SAM" id="MobiDB-lite"/>
    </source>
</evidence>
<feature type="transmembrane region" description="Helical" evidence="2">
    <location>
        <begin position="167"/>
        <end position="187"/>
    </location>
</feature>
<organism evidence="3 4">
    <name type="scientific">Prorocentrum cordatum</name>
    <dbReference type="NCBI Taxonomy" id="2364126"/>
    <lineage>
        <taxon>Eukaryota</taxon>
        <taxon>Sar</taxon>
        <taxon>Alveolata</taxon>
        <taxon>Dinophyceae</taxon>
        <taxon>Prorocentrales</taxon>
        <taxon>Prorocentraceae</taxon>
        <taxon>Prorocentrum</taxon>
    </lineage>
</organism>
<evidence type="ECO:0000313" key="4">
    <source>
        <dbReference type="Proteomes" id="UP001189429"/>
    </source>
</evidence>
<comment type="caution">
    <text evidence="3">The sequence shown here is derived from an EMBL/GenBank/DDBJ whole genome shotgun (WGS) entry which is preliminary data.</text>
</comment>
<keyword evidence="4" id="KW-1185">Reference proteome</keyword>
<protein>
    <recommendedName>
        <fullName evidence="5">CUE domain-containing protein</fullName>
    </recommendedName>
</protein>
<feature type="region of interest" description="Disordered" evidence="1">
    <location>
        <begin position="376"/>
        <end position="425"/>
    </location>
</feature>
<evidence type="ECO:0000256" key="2">
    <source>
        <dbReference type="SAM" id="Phobius"/>
    </source>
</evidence>
<feature type="region of interest" description="Disordered" evidence="1">
    <location>
        <begin position="1"/>
        <end position="75"/>
    </location>
</feature>
<proteinExistence type="predicted"/>
<keyword evidence="2" id="KW-0472">Membrane</keyword>
<accession>A0ABN9RKD8</accession>
<keyword evidence="2" id="KW-0812">Transmembrane</keyword>
<reference evidence="3" key="1">
    <citation type="submission" date="2023-10" db="EMBL/GenBank/DDBJ databases">
        <authorList>
            <person name="Chen Y."/>
            <person name="Shah S."/>
            <person name="Dougan E. K."/>
            <person name="Thang M."/>
            <person name="Chan C."/>
        </authorList>
    </citation>
    <scope>NUCLEOTIDE SEQUENCE [LARGE SCALE GENOMIC DNA]</scope>
</reference>
<sequence>PLDGRGARPWVGRAARGPLPSATCTGQCRPAPRRTTGPAQEPRPCAGSRGHRSSLAWRRGSSRHPSGQPAGVGLVGPPAPIAIGALPPLAATKDEIRQKLGEGAGRFHRAGSKVGDVCDVAIKHMKTTWVKLDERVPENYTWLKYATKKLRDTHDPVRTARCSIPRLIFSIVTLWGLVFFVLELCFYDAIANVGAGGGLFLLALFVTVYLGGDVFMFEAFRSIVADLGWQIQVLKASRDFYQHKLLDLKDVSAGLEDVRAQMSGDIDATTKLLTDMERLCKLRTVTSVVNLFHTADYGDLKICGEQAELLLPHLTILWEIVPGYDQQKVVEHVRDNGMTIQQFYPIVDALVQENEELAFRALEDLMNQTADEIAGNLVSNGGGSSPASEHRGRRPARPAPASWHGRPSPPARPAAGPDGDEPARP</sequence>
<feature type="non-terminal residue" evidence="3">
    <location>
        <position position="425"/>
    </location>
</feature>
<evidence type="ECO:0008006" key="5">
    <source>
        <dbReference type="Google" id="ProtNLM"/>
    </source>
</evidence>
<gene>
    <name evidence="3" type="ORF">PCOR1329_LOCUS20581</name>
</gene>
<keyword evidence="2" id="KW-1133">Transmembrane helix</keyword>
<dbReference type="EMBL" id="CAUYUJ010006670">
    <property type="protein sequence ID" value="CAK0818235.1"/>
    <property type="molecule type" value="Genomic_DNA"/>
</dbReference>
<evidence type="ECO:0000313" key="3">
    <source>
        <dbReference type="EMBL" id="CAK0818235.1"/>
    </source>
</evidence>
<feature type="transmembrane region" description="Helical" evidence="2">
    <location>
        <begin position="193"/>
        <end position="212"/>
    </location>
</feature>